<dbReference type="FunFam" id="1.20.1270.60:FF:000045">
    <property type="entry name" value="Cell division control protein"/>
    <property type="match status" value="1"/>
</dbReference>
<evidence type="ECO:0000313" key="12">
    <source>
        <dbReference type="Proteomes" id="UP000243515"/>
    </source>
</evidence>
<feature type="compositionally biased region" description="Low complexity" evidence="8">
    <location>
        <begin position="1061"/>
        <end position="1100"/>
    </location>
</feature>
<proteinExistence type="predicted"/>
<feature type="region of interest" description="Disordered" evidence="8">
    <location>
        <begin position="336"/>
        <end position="355"/>
    </location>
</feature>
<dbReference type="SMART" id="SM00055">
    <property type="entry name" value="FCH"/>
    <property type="match status" value="1"/>
</dbReference>
<keyword evidence="4" id="KW-0597">Phosphoprotein</keyword>
<dbReference type="InterPro" id="IPR027267">
    <property type="entry name" value="AH/BAR_dom_sf"/>
</dbReference>
<organism evidence="11 12">
    <name type="scientific">Elaphomyces granulatus</name>
    <dbReference type="NCBI Taxonomy" id="519963"/>
    <lineage>
        <taxon>Eukaryota</taxon>
        <taxon>Fungi</taxon>
        <taxon>Dikarya</taxon>
        <taxon>Ascomycota</taxon>
        <taxon>Pezizomycotina</taxon>
        <taxon>Eurotiomycetes</taxon>
        <taxon>Eurotiomycetidae</taxon>
        <taxon>Eurotiales</taxon>
        <taxon>Elaphomycetaceae</taxon>
        <taxon>Elaphomyces</taxon>
    </lineage>
</organism>
<dbReference type="GO" id="GO:0106006">
    <property type="term" value="F:cytoskeletal protein-membrane anchor activity"/>
    <property type="evidence" value="ECO:0007669"/>
    <property type="project" value="UniProtKB-ARBA"/>
</dbReference>
<feature type="non-terminal residue" evidence="11">
    <location>
        <position position="1"/>
    </location>
</feature>
<dbReference type="Gene3D" id="2.30.30.40">
    <property type="entry name" value="SH3 Domains"/>
    <property type="match status" value="1"/>
</dbReference>
<dbReference type="InterPro" id="IPR031160">
    <property type="entry name" value="F_BAR_dom"/>
</dbReference>
<evidence type="ECO:0000256" key="3">
    <source>
        <dbReference type="ARBA" id="ARBA00022490"/>
    </source>
</evidence>
<dbReference type="PROSITE" id="PS51741">
    <property type="entry name" value="F_BAR"/>
    <property type="match status" value="1"/>
</dbReference>
<dbReference type="Gene3D" id="1.20.1270.60">
    <property type="entry name" value="Arfaptin homology (AH) domain/BAR domain"/>
    <property type="match status" value="1"/>
</dbReference>
<reference evidence="11 12" key="1">
    <citation type="journal article" date="2015" name="Environ. Microbiol.">
        <title>Metagenome sequence of Elaphomyces granulatus from sporocarp tissue reveals Ascomycota ectomycorrhizal fingerprints of genome expansion and a Proteobacteria-rich microbiome.</title>
        <authorList>
            <person name="Quandt C.A."/>
            <person name="Kohler A."/>
            <person name="Hesse C.N."/>
            <person name="Sharpton T.J."/>
            <person name="Martin F."/>
            <person name="Spatafora J.W."/>
        </authorList>
    </citation>
    <scope>NUCLEOTIDE SEQUENCE [LARGE SCALE GENOMIC DNA]</scope>
    <source>
        <strain evidence="11 12">OSC145934</strain>
    </source>
</reference>
<feature type="region of interest" description="Disordered" evidence="8">
    <location>
        <begin position="1193"/>
        <end position="1234"/>
    </location>
</feature>
<comment type="caution">
    <text evidence="11">The sequence shown here is derived from an EMBL/GenBank/DDBJ whole genome shotgun (WGS) entry which is preliminary data.</text>
</comment>
<keyword evidence="3" id="KW-0963">Cytoplasm</keyword>
<feature type="compositionally biased region" description="Polar residues" evidence="8">
    <location>
        <begin position="393"/>
        <end position="406"/>
    </location>
</feature>
<evidence type="ECO:0000256" key="5">
    <source>
        <dbReference type="ARBA" id="ARBA00023212"/>
    </source>
</evidence>
<dbReference type="SUPFAM" id="SSF103657">
    <property type="entry name" value="BAR/IMD domain-like"/>
    <property type="match status" value="1"/>
</dbReference>
<feature type="compositionally biased region" description="Polar residues" evidence="8">
    <location>
        <begin position="1146"/>
        <end position="1174"/>
    </location>
</feature>
<keyword evidence="2 6" id="KW-0728">SH3 domain</keyword>
<keyword evidence="7" id="KW-0175">Coiled coil</keyword>
<feature type="compositionally biased region" description="Polar residues" evidence="8">
    <location>
        <begin position="988"/>
        <end position="1004"/>
    </location>
</feature>
<feature type="compositionally biased region" description="Polar residues" evidence="8">
    <location>
        <begin position="365"/>
        <end position="376"/>
    </location>
</feature>
<dbReference type="SUPFAM" id="SSF50044">
    <property type="entry name" value="SH3-domain"/>
    <property type="match status" value="1"/>
</dbReference>
<dbReference type="GO" id="GO:0005543">
    <property type="term" value="F:phospholipid binding"/>
    <property type="evidence" value="ECO:0007669"/>
    <property type="project" value="TreeGrafter"/>
</dbReference>
<feature type="region of interest" description="Disordered" evidence="8">
    <location>
        <begin position="641"/>
        <end position="682"/>
    </location>
</feature>
<dbReference type="CDD" id="cd07651">
    <property type="entry name" value="F-BAR_PombeCdc15_like"/>
    <property type="match status" value="1"/>
</dbReference>
<dbReference type="InterPro" id="IPR001060">
    <property type="entry name" value="FCH_dom"/>
</dbReference>
<feature type="compositionally biased region" description="Polar residues" evidence="8">
    <location>
        <begin position="474"/>
        <end position="485"/>
    </location>
</feature>
<dbReference type="InterPro" id="IPR001452">
    <property type="entry name" value="SH3_domain"/>
</dbReference>
<feature type="domain" description="SH3" evidence="9">
    <location>
        <begin position="1241"/>
        <end position="1301"/>
    </location>
</feature>
<feature type="compositionally biased region" description="Polar residues" evidence="8">
    <location>
        <begin position="855"/>
        <end position="872"/>
    </location>
</feature>
<feature type="compositionally biased region" description="Pro residues" evidence="8">
    <location>
        <begin position="812"/>
        <end position="822"/>
    </location>
</feature>
<dbReference type="FunFam" id="2.30.30.40:FF:000164">
    <property type="entry name" value="Cell division control protein"/>
    <property type="match status" value="1"/>
</dbReference>
<evidence type="ECO:0000256" key="2">
    <source>
        <dbReference type="ARBA" id="ARBA00022443"/>
    </source>
</evidence>
<feature type="region of interest" description="Disordered" evidence="8">
    <location>
        <begin position="721"/>
        <end position="1179"/>
    </location>
</feature>
<name>A0A232LSP4_9EURO</name>
<protein>
    <recommendedName>
        <fullName evidence="13">SH3 domain-containing protein</fullName>
    </recommendedName>
</protein>
<dbReference type="GO" id="GO:0009898">
    <property type="term" value="C:cytoplasmic side of plasma membrane"/>
    <property type="evidence" value="ECO:0007669"/>
    <property type="project" value="TreeGrafter"/>
</dbReference>
<feature type="compositionally biased region" description="Polar residues" evidence="8">
    <location>
        <begin position="1110"/>
        <end position="1139"/>
    </location>
</feature>
<evidence type="ECO:0000259" key="10">
    <source>
        <dbReference type="PROSITE" id="PS51741"/>
    </source>
</evidence>
<evidence type="ECO:0000256" key="4">
    <source>
        <dbReference type="ARBA" id="ARBA00022553"/>
    </source>
</evidence>
<dbReference type="SMART" id="SM00326">
    <property type="entry name" value="SH3"/>
    <property type="match status" value="1"/>
</dbReference>
<evidence type="ECO:0000256" key="7">
    <source>
        <dbReference type="PROSITE-ProRule" id="PRU01077"/>
    </source>
</evidence>
<dbReference type="PANTHER" id="PTHR23065">
    <property type="entry name" value="PROLINE-SERINE-THREONINE PHOSPHATASE INTERACTING PROTEIN 1"/>
    <property type="match status" value="1"/>
</dbReference>
<dbReference type="CDD" id="cd00174">
    <property type="entry name" value="SH3"/>
    <property type="match status" value="1"/>
</dbReference>
<dbReference type="PANTHER" id="PTHR23065:SF7">
    <property type="entry name" value="NOSTRIN, ISOFORM H"/>
    <property type="match status" value="1"/>
</dbReference>
<evidence type="ECO:0000256" key="1">
    <source>
        <dbReference type="ARBA" id="ARBA00004245"/>
    </source>
</evidence>
<gene>
    <name evidence="11" type="ORF">Egran_05042</name>
</gene>
<dbReference type="Pfam" id="PF00018">
    <property type="entry name" value="SH3_1"/>
    <property type="match status" value="1"/>
</dbReference>
<keyword evidence="5" id="KW-0206">Cytoskeleton</keyword>
<comment type="subcellular location">
    <subcellularLocation>
        <location evidence="1">Cytoplasm</location>
        <location evidence="1">Cytoskeleton</location>
    </subcellularLocation>
</comment>
<evidence type="ECO:0000256" key="8">
    <source>
        <dbReference type="SAM" id="MobiDB-lite"/>
    </source>
</evidence>
<feature type="domain" description="F-BAR" evidence="10">
    <location>
        <begin position="58"/>
        <end position="311"/>
    </location>
</feature>
<evidence type="ECO:0008006" key="13">
    <source>
        <dbReference type="Google" id="ProtNLM"/>
    </source>
</evidence>
<feature type="compositionally biased region" description="Low complexity" evidence="8">
    <location>
        <begin position="407"/>
        <end position="426"/>
    </location>
</feature>
<keyword evidence="12" id="KW-1185">Reference proteome</keyword>
<dbReference type="PROSITE" id="PS50002">
    <property type="entry name" value="SH3"/>
    <property type="match status" value="1"/>
</dbReference>
<evidence type="ECO:0000259" key="9">
    <source>
        <dbReference type="PROSITE" id="PS50002"/>
    </source>
</evidence>
<feature type="compositionally biased region" description="Polar residues" evidence="8">
    <location>
        <begin position="1024"/>
        <end position="1039"/>
    </location>
</feature>
<feature type="compositionally biased region" description="Polar residues" evidence="8">
    <location>
        <begin position="780"/>
        <end position="799"/>
    </location>
</feature>
<feature type="compositionally biased region" description="Polar residues" evidence="8">
    <location>
        <begin position="924"/>
        <end position="949"/>
    </location>
</feature>
<evidence type="ECO:0000313" key="11">
    <source>
        <dbReference type="EMBL" id="OXV07193.1"/>
    </source>
</evidence>
<dbReference type="PRINTS" id="PR00452">
    <property type="entry name" value="SH3DOMAIN"/>
</dbReference>
<feature type="region of interest" description="Disordered" evidence="8">
    <location>
        <begin position="365"/>
        <end position="600"/>
    </location>
</feature>
<evidence type="ECO:0000256" key="6">
    <source>
        <dbReference type="PROSITE-ProRule" id="PRU00192"/>
    </source>
</evidence>
<accession>A0A232LSP4</accession>
<dbReference type="InterPro" id="IPR036028">
    <property type="entry name" value="SH3-like_dom_sf"/>
</dbReference>
<dbReference type="EMBL" id="NPHW01005024">
    <property type="protein sequence ID" value="OXV07193.1"/>
    <property type="molecule type" value="Genomic_DNA"/>
</dbReference>
<sequence>DNTFLFILRGPSFKIIAFPTPTSSLFCLGQSIIRSLSKPSCLTAIMPGLGADGPAVTLSFANNFWGKDDAGVGPMLERMHNAKVTCDELKSFYNTRAAIEDEYARKLLALCRKPLGSCEAGTLRSSLDVVRGETESIGKAHSAIASQVKSELEEPLVAFSGGMKERRKIVQNGIERLLKTKNQQTQAVNKVRDKYEQDCLRIKSYLAQGHMVMGQEERKNKAKLEKTQIQLASNSSEYETAVKILEETTGRWNKEWKSACDKFQDLEEERLDFTKSSLWGYANIASTVCVSDDASCEKIRLSLENCEVEKDISTFIKQKGSGQEIPAPPKYINFCRGDINDTSSETSEEEHSYSVAQFQRTINPAFRSSSPQPSTYESHHDPQSELALRMSHGGSSAPSSREATVTPQKPHQQPAQQIQPAQRIQPAQPPPLDLRRGGQPPPNYHPSQHGEIGVVPHNSYPTDGMTMFCRTGPSERSSGTSVYRPSSRDSQSECSNPTSNSSQEPSSGKHSPIKPANGVSMPGMVTEKQVQKKRSAFFSNSPFRRKSRHEKERQSAVTQSGSRNAWEVPSKQNSPVKSRYGMATPEERLSGSPEPVDPRANFQLNIGNNVFDVASPDTKDSQASKGAEDELDPIARALADLKGGKPSTSRVSADRYHGLATPAPSTTGSSYGAAPVRQTPPPSYNDASIKRLDAPQPAFTSAQMNKTTQRYAGQTQNMFGDASNVSRLSGRHSGQTKEIPRSRSPIPKQTPNISSGANNATHVGGRNTVQAREAPRANSPAPSQTQSVSNNVAQGNGRSSGEIPRARSPVPGTTPTPAPAPNQMPSTIGASSSIPRSTARNVKQSQEIPRARSPGPSQSKNMFGSSSGTRVNGRNGGQPQEMPRARSPGPSQAQNMFGSSNSGPRANGRNGGQPQEMPRARSPGPSQTQNMFGSSNSGAHVNGRNSGQPQEMPRARSPGPSQTQNVFGARVNGRNGGQPQEMPRARSPSPSQTQNMFGSSNGSARVSGRNGGQPQEMPRARSPGPSQTQNMFGNSNNGARVNGRHGGQPQEMPRARSPAPSQTQSISSNSNSGSRVNGSGRQSQEIPRARSPIPRRSVSPQPAPREDARSSQYSGGAYQSNSHNSSYRQSPTANSNQGSDRGYSPRTYSRHGSPNDFTRAASPQPQFRQQNRPSSAGGMELQLSADPVEAYESDYDNYGSRSRDAGRPTSRYYGAAAESRSRSKSLAVADPSRRYSRDGRPILHFARAKFNYTAVIPEELGFTKGDILAIIRLQDDGWWEAEITGIHNRTGLVPSNYLQDL</sequence>
<feature type="compositionally biased region" description="Polar residues" evidence="8">
    <location>
        <begin position="747"/>
        <end position="761"/>
    </location>
</feature>
<feature type="compositionally biased region" description="Polar residues" evidence="8">
    <location>
        <begin position="492"/>
        <end position="509"/>
    </location>
</feature>
<feature type="compositionally biased region" description="Polar residues" evidence="8">
    <location>
        <begin position="823"/>
        <end position="847"/>
    </location>
</feature>
<feature type="compositionally biased region" description="Polar residues" evidence="8">
    <location>
        <begin position="889"/>
        <end position="904"/>
    </location>
</feature>
<dbReference type="OrthoDB" id="27823at2759"/>
<dbReference type="GO" id="GO:0120104">
    <property type="term" value="C:mitotic actomyosin contractile ring, proximal layer"/>
    <property type="evidence" value="ECO:0007669"/>
    <property type="project" value="UniProtKB-ARBA"/>
</dbReference>
<dbReference type="Pfam" id="PF00611">
    <property type="entry name" value="FCH"/>
    <property type="match status" value="1"/>
</dbReference>
<dbReference type="Proteomes" id="UP000243515">
    <property type="component" value="Unassembled WGS sequence"/>
</dbReference>
<dbReference type="GO" id="GO:1903475">
    <property type="term" value="P:mitotic actomyosin contractile ring assembly"/>
    <property type="evidence" value="ECO:0007669"/>
    <property type="project" value="UniProtKB-ARBA"/>
</dbReference>